<proteinExistence type="predicted"/>
<evidence type="ECO:0000313" key="1">
    <source>
        <dbReference type="EMBL" id="MBF4437708.1"/>
    </source>
</evidence>
<protein>
    <submittedName>
        <fullName evidence="1">Metallophosphoesterase</fullName>
    </submittedName>
</protein>
<feature type="non-terminal residue" evidence="1">
    <location>
        <position position="1"/>
    </location>
</feature>
<comment type="caution">
    <text evidence="1">The sequence shown here is derived from an EMBL/GenBank/DDBJ whole genome shotgun (WGS) entry which is preliminary data.</text>
</comment>
<gene>
    <name evidence="1" type="ORF">ERJ77_25145</name>
</gene>
<dbReference type="AlphaFoldDB" id="A0AAW4BLY7"/>
<name>A0AAW4BLY7_VIBAN</name>
<dbReference type="Proteomes" id="UP000786185">
    <property type="component" value="Unassembled WGS sequence"/>
</dbReference>
<sequence>DSQKTNDAIIKANYDKSRSAYGDFYAKYFDIKPNQSMTSGRKLLLNDSIPVEIVLLNSVTLQQIKGSFQGHGFIGQEQLDDVAKEMGFSKGKPRNVTRICVMHHHLMPVSLTQDAYPDAKYSTVLDAE</sequence>
<dbReference type="EMBL" id="SCLC01001244">
    <property type="protein sequence ID" value="MBF4437708.1"/>
    <property type="molecule type" value="Genomic_DNA"/>
</dbReference>
<reference evidence="1" key="1">
    <citation type="journal article" date="2021" name="PeerJ">
        <title>Analysis of 44 Vibrio anguillarum genomes reveals high genetic diversity.</title>
        <authorList>
            <person name="Hansen M.J."/>
            <person name="Dalsgaard I."/>
        </authorList>
    </citation>
    <scope>NUCLEOTIDE SEQUENCE</scope>
    <source>
        <strain evidence="1">850617-1/1</strain>
    </source>
</reference>
<feature type="non-terminal residue" evidence="1">
    <location>
        <position position="128"/>
    </location>
</feature>
<accession>A0AAW4BLY7</accession>
<evidence type="ECO:0000313" key="2">
    <source>
        <dbReference type="Proteomes" id="UP000786185"/>
    </source>
</evidence>
<organism evidence="1 2">
    <name type="scientific">Vibrio anguillarum</name>
    <name type="common">Listonella anguillarum</name>
    <dbReference type="NCBI Taxonomy" id="55601"/>
    <lineage>
        <taxon>Bacteria</taxon>
        <taxon>Pseudomonadati</taxon>
        <taxon>Pseudomonadota</taxon>
        <taxon>Gammaproteobacteria</taxon>
        <taxon>Vibrionales</taxon>
        <taxon>Vibrionaceae</taxon>
        <taxon>Vibrio</taxon>
    </lineage>
</organism>